<dbReference type="EMBL" id="BPTR01000001">
    <property type="protein sequence ID" value="GJG27072.1"/>
    <property type="molecule type" value="Genomic_DNA"/>
</dbReference>
<evidence type="ECO:0000313" key="1">
    <source>
        <dbReference type="EMBL" id="GJG27072.1"/>
    </source>
</evidence>
<gene>
    <name evidence="1" type="ORF">PRRU23_07720</name>
</gene>
<protein>
    <submittedName>
        <fullName evidence="1">Uncharacterized protein</fullName>
    </submittedName>
</protein>
<accession>A0AA37HVD0</accession>
<reference evidence="1" key="1">
    <citation type="submission" date="2021-08" db="EMBL/GenBank/DDBJ databases">
        <title>Prevotella lacticifex sp. nov., isolated from rumen of cow.</title>
        <authorList>
            <person name="Shinkai T."/>
            <person name="Ikeyama N."/>
            <person name="Kumagai M."/>
            <person name="Ohmori H."/>
            <person name="Sakamoto M."/>
            <person name="Ohkuma M."/>
            <person name="Mitsumori M."/>
        </authorList>
    </citation>
    <scope>NUCLEOTIDE SEQUENCE</scope>
    <source>
        <strain evidence="1">DSM 11371</strain>
    </source>
</reference>
<evidence type="ECO:0000313" key="2">
    <source>
        <dbReference type="Proteomes" id="UP000887043"/>
    </source>
</evidence>
<comment type="caution">
    <text evidence="1">The sequence shown here is derived from an EMBL/GenBank/DDBJ whole genome shotgun (WGS) entry which is preliminary data.</text>
</comment>
<proteinExistence type="predicted"/>
<dbReference type="AlphaFoldDB" id="A0AA37HVD0"/>
<organism evidence="1 2">
    <name type="scientific">Segatella bryantii</name>
    <name type="common">Prevotella bryantii</name>
    <dbReference type="NCBI Taxonomy" id="77095"/>
    <lineage>
        <taxon>Bacteria</taxon>
        <taxon>Pseudomonadati</taxon>
        <taxon>Bacteroidota</taxon>
        <taxon>Bacteroidia</taxon>
        <taxon>Bacteroidales</taxon>
        <taxon>Prevotellaceae</taxon>
        <taxon>Segatella</taxon>
    </lineage>
</organism>
<dbReference type="RefSeq" id="WP_006283254.1">
    <property type="nucleotide sequence ID" value="NZ_BPTR01000001.1"/>
</dbReference>
<sequence length="205" mass="23759">MEITEFLELPKGFYEIERPKSPVDAVAYGYMSNQAEVNLLAYPIKRVQAMPYDDVELLILRIHQTLEDTQGLVEVGNGITDDGNRYIYSILKSILDSGGTSYKVKLHIDLYDCCLELLGTFNEIDNIGRREREIREVLDQKGWLNRNGNQKWNADPYSSNYEHPILRNFSEKEGFDKHYPGHPLSILRKMVKTVVHESNFELFAR</sequence>
<dbReference type="Proteomes" id="UP000887043">
    <property type="component" value="Unassembled WGS sequence"/>
</dbReference>
<name>A0AA37HVD0_SEGBR</name>